<dbReference type="PROSITE" id="PS50929">
    <property type="entry name" value="ABC_TM1F"/>
    <property type="match status" value="1"/>
</dbReference>
<keyword evidence="5 7" id="KW-1133">Transmembrane helix</keyword>
<feature type="transmembrane region" description="Helical" evidence="7">
    <location>
        <begin position="376"/>
        <end position="399"/>
    </location>
</feature>
<dbReference type="AlphaFoldDB" id="A0A937FXL5"/>
<keyword evidence="6 7" id="KW-0472">Membrane</keyword>
<dbReference type="Pfam" id="PF00664">
    <property type="entry name" value="ABC_membrane"/>
    <property type="match status" value="1"/>
</dbReference>
<dbReference type="SUPFAM" id="SSF90123">
    <property type="entry name" value="ABC transporter transmembrane region"/>
    <property type="match status" value="1"/>
</dbReference>
<dbReference type="GO" id="GO:0005524">
    <property type="term" value="F:ATP binding"/>
    <property type="evidence" value="ECO:0007669"/>
    <property type="project" value="UniProtKB-KW"/>
</dbReference>
<evidence type="ECO:0000256" key="6">
    <source>
        <dbReference type="ARBA" id="ARBA00023136"/>
    </source>
</evidence>
<evidence type="ECO:0000256" key="3">
    <source>
        <dbReference type="ARBA" id="ARBA00022741"/>
    </source>
</evidence>
<name>A0A937FXL5_9BACT</name>
<evidence type="ECO:0000313" key="11">
    <source>
        <dbReference type="Proteomes" id="UP000614216"/>
    </source>
</evidence>
<dbReference type="InterPro" id="IPR005898">
    <property type="entry name" value="Cyc_pep_transpt_SyrD/YojI"/>
</dbReference>
<feature type="transmembrane region" description="Helical" evidence="7">
    <location>
        <begin position="456"/>
        <end position="481"/>
    </location>
</feature>
<dbReference type="GO" id="GO:0015833">
    <property type="term" value="P:peptide transport"/>
    <property type="evidence" value="ECO:0007669"/>
    <property type="project" value="InterPro"/>
</dbReference>
<feature type="transmembrane region" description="Helical" evidence="7">
    <location>
        <begin position="598"/>
        <end position="617"/>
    </location>
</feature>
<dbReference type="SMART" id="SM00382">
    <property type="entry name" value="AAA"/>
    <property type="match status" value="1"/>
</dbReference>
<dbReference type="Pfam" id="PF00005">
    <property type="entry name" value="ABC_tran"/>
    <property type="match status" value="1"/>
</dbReference>
<feature type="transmembrane region" description="Helical" evidence="7">
    <location>
        <begin position="419"/>
        <end position="436"/>
    </location>
</feature>
<dbReference type="NCBIfam" id="TIGR01194">
    <property type="entry name" value="cyc_pep_trnsptr"/>
    <property type="match status" value="1"/>
</dbReference>
<evidence type="ECO:0000259" key="9">
    <source>
        <dbReference type="PROSITE" id="PS50929"/>
    </source>
</evidence>
<organism evidence="10 11">
    <name type="scientific">Fulvivirga marina</name>
    <dbReference type="NCBI Taxonomy" id="2494733"/>
    <lineage>
        <taxon>Bacteria</taxon>
        <taxon>Pseudomonadati</taxon>
        <taxon>Bacteroidota</taxon>
        <taxon>Cytophagia</taxon>
        <taxon>Cytophagales</taxon>
        <taxon>Fulvivirgaceae</taxon>
        <taxon>Fulvivirga</taxon>
    </lineage>
</organism>
<proteinExistence type="predicted"/>
<dbReference type="PANTHER" id="PTHR46825:SF11">
    <property type="entry name" value="PENICILLIN-BINDING PROTEIN 4"/>
    <property type="match status" value="1"/>
</dbReference>
<dbReference type="RefSeq" id="WP_202855940.1">
    <property type="nucleotide sequence ID" value="NZ_JAEUGD010000026.1"/>
</dbReference>
<dbReference type="InterPro" id="IPR017871">
    <property type="entry name" value="ABC_transporter-like_CS"/>
</dbReference>
<dbReference type="SUPFAM" id="SSF56601">
    <property type="entry name" value="beta-lactamase/transpeptidase-like"/>
    <property type="match status" value="1"/>
</dbReference>
<dbReference type="GO" id="GO:1904680">
    <property type="term" value="F:peptide transmembrane transporter activity"/>
    <property type="evidence" value="ECO:0007669"/>
    <property type="project" value="InterPro"/>
</dbReference>
<evidence type="ECO:0000259" key="8">
    <source>
        <dbReference type="PROSITE" id="PS50893"/>
    </source>
</evidence>
<keyword evidence="4" id="KW-0067">ATP-binding</keyword>
<dbReference type="PROSITE" id="PS50893">
    <property type="entry name" value="ABC_TRANSPORTER_2"/>
    <property type="match status" value="1"/>
</dbReference>
<dbReference type="InterPro" id="IPR001466">
    <property type="entry name" value="Beta-lactam-related"/>
</dbReference>
<dbReference type="InterPro" id="IPR012338">
    <property type="entry name" value="Beta-lactam/transpept-like"/>
</dbReference>
<dbReference type="Pfam" id="PF00144">
    <property type="entry name" value="Beta-lactamase"/>
    <property type="match status" value="1"/>
</dbReference>
<feature type="transmembrane region" description="Helical" evidence="7">
    <location>
        <begin position="705"/>
        <end position="725"/>
    </location>
</feature>
<evidence type="ECO:0000256" key="4">
    <source>
        <dbReference type="ARBA" id="ARBA00022840"/>
    </source>
</evidence>
<dbReference type="GO" id="GO:0005886">
    <property type="term" value="C:plasma membrane"/>
    <property type="evidence" value="ECO:0007669"/>
    <property type="project" value="UniProtKB-SubCell"/>
</dbReference>
<evidence type="ECO:0000256" key="7">
    <source>
        <dbReference type="SAM" id="Phobius"/>
    </source>
</evidence>
<dbReference type="EMBL" id="JAEUGD010000026">
    <property type="protein sequence ID" value="MBL6446393.1"/>
    <property type="molecule type" value="Genomic_DNA"/>
</dbReference>
<accession>A0A937FXL5</accession>
<feature type="transmembrane region" description="Helical" evidence="7">
    <location>
        <begin position="493"/>
        <end position="515"/>
    </location>
</feature>
<comment type="subcellular location">
    <subcellularLocation>
        <location evidence="1">Cell membrane</location>
        <topology evidence="1">Multi-pass membrane protein</topology>
    </subcellularLocation>
</comment>
<dbReference type="GO" id="GO:0016887">
    <property type="term" value="F:ATP hydrolysis activity"/>
    <property type="evidence" value="ECO:0007669"/>
    <property type="project" value="InterPro"/>
</dbReference>
<feature type="transmembrane region" description="Helical" evidence="7">
    <location>
        <begin position="623"/>
        <end position="641"/>
    </location>
</feature>
<dbReference type="InterPro" id="IPR003593">
    <property type="entry name" value="AAA+_ATPase"/>
</dbReference>
<dbReference type="SUPFAM" id="SSF52540">
    <property type="entry name" value="P-loop containing nucleoside triphosphate hydrolases"/>
    <property type="match status" value="1"/>
</dbReference>
<protein>
    <submittedName>
        <fullName evidence="10">Cyclic peptide export ABC transporter</fullName>
    </submittedName>
</protein>
<comment type="caution">
    <text evidence="10">The sequence shown here is derived from an EMBL/GenBank/DDBJ whole genome shotgun (WGS) entry which is preliminary data.</text>
</comment>
<evidence type="ECO:0000256" key="2">
    <source>
        <dbReference type="ARBA" id="ARBA00022692"/>
    </source>
</evidence>
<evidence type="ECO:0000256" key="1">
    <source>
        <dbReference type="ARBA" id="ARBA00004651"/>
    </source>
</evidence>
<dbReference type="PANTHER" id="PTHR46825">
    <property type="entry name" value="D-ALANYL-D-ALANINE-CARBOXYPEPTIDASE/ENDOPEPTIDASE AMPH"/>
    <property type="match status" value="1"/>
</dbReference>
<sequence length="1017" mass="116237">MKHFKSIFILIFIMSSTWLYGQEKPQSFPVEEIDKKVQQFMENGDIPGLTLIALKGDQEYIKSYGYANIEKDIPVLPDTRFELASCSKAFTALAFLKFVKGRNLSLDTPVNELIPWFAVTFEDQEVKITLRQLLHHTSGIPWHTLSLIPESSEDDALEQTVRRLVGQELEFKPGTKYQYATINYDVLALVMEKLSGESFEKLMQGLFIELGLSNTRISVNENDTLKAQGYKIGFFKPLAYDEPPFKGNSAAAYIISDGNDLKRWMKIQLGMINTSLDSLVELTHNRDETVSPHNNKSYAMGWEVSLEGDGDILHSGQNPDFTAYAVMRKKEGTALFLVANANSNFTAPLGQQIFDLINNEEIPEMYDPGDQNDTTYAMLAIALLFYVLVVVGFIIFVFIEIFQKKRKFETLTIKRMLGFFLSLVIILPFAYGIYIFPEAILELDWKTTFVWSPMSLRVLLWVMVLAVGISYLASVFTLLFPQKNEYKRFAPKILLLSILSGFANVGVIIVITSSIGSDVPVRYLLFYYFLILSIYLLGRRYVQIKLVRFTRGLVYELRVQLLSKILSTSYQRFEKINIGRIYAALNDDVSRVGDSTNVIVLLFSSTITVIGVFVYLISIAFWAALLTIFFMCLLLLVYNISVRKSNVFLDRARHETNIFMSYINDLVHGYKEISLHRNKKLEFREDVSQSAERYKSKVLIADIKLLNSSYIGEFMLVALLGLVAYGIPEFFSNIENFVIMNFVIVLLYLIGPINRIVESIPSVLQIKIAWNRIQEFIKEIPYDTLLDHREEVKHTLIESFNARGISFCYESDNTKESFSVGPIDLNVQAGEILFIIGGNGSGKTTLAKMLTGLYKPIEGEFRVNGNLVNSADLGEYFSTVFSPAHLFQKLYDVDLNGREEQFDHYLKLLQLDEKITVTDNNYSTIKLSSGQRKRLALLQCFMEDRPIYLFDEWAADQDPDYRKFFYKTLLPEMKKAGKIVIAITHDDNYFDVPDMVLKMETGKLKTYRVNNTPVDAI</sequence>
<dbReference type="PROSITE" id="PS00211">
    <property type="entry name" value="ABC_TRANSPORTER_1"/>
    <property type="match status" value="1"/>
</dbReference>
<dbReference type="Gene3D" id="3.40.50.300">
    <property type="entry name" value="P-loop containing nucleotide triphosphate hydrolases"/>
    <property type="match status" value="1"/>
</dbReference>
<dbReference type="InterPro" id="IPR036640">
    <property type="entry name" value="ABC1_TM_sf"/>
</dbReference>
<gene>
    <name evidence="10" type="ORF">JMN32_08745</name>
</gene>
<keyword evidence="11" id="KW-1185">Reference proteome</keyword>
<feature type="domain" description="ABC transporter" evidence="8">
    <location>
        <begin position="800"/>
        <end position="1017"/>
    </location>
</feature>
<dbReference type="InterPro" id="IPR011527">
    <property type="entry name" value="ABC1_TM_dom"/>
</dbReference>
<reference evidence="10" key="1">
    <citation type="submission" date="2021-01" db="EMBL/GenBank/DDBJ databases">
        <title>Fulvivirga kasyanovii gen. nov., sp nov., a novel member of the phylum Bacteroidetes isolated from seawater in a mussel farm.</title>
        <authorList>
            <person name="Zhao L.-H."/>
            <person name="Wang Z.-J."/>
        </authorList>
    </citation>
    <scope>NUCLEOTIDE SEQUENCE</scope>
    <source>
        <strain evidence="10">29W222</strain>
    </source>
</reference>
<evidence type="ECO:0000256" key="5">
    <source>
        <dbReference type="ARBA" id="ARBA00022989"/>
    </source>
</evidence>
<keyword evidence="2 7" id="KW-0812">Transmembrane</keyword>
<feature type="domain" description="ABC transmembrane type-1" evidence="9">
    <location>
        <begin position="493"/>
        <end position="765"/>
    </location>
</feature>
<dbReference type="InterPro" id="IPR050491">
    <property type="entry name" value="AmpC-like"/>
</dbReference>
<feature type="transmembrane region" description="Helical" evidence="7">
    <location>
        <begin position="737"/>
        <end position="757"/>
    </location>
</feature>
<dbReference type="Gene3D" id="3.40.710.10">
    <property type="entry name" value="DD-peptidase/beta-lactamase superfamily"/>
    <property type="match status" value="1"/>
</dbReference>
<dbReference type="InterPro" id="IPR003439">
    <property type="entry name" value="ABC_transporter-like_ATP-bd"/>
</dbReference>
<evidence type="ECO:0000313" key="10">
    <source>
        <dbReference type="EMBL" id="MBL6446393.1"/>
    </source>
</evidence>
<dbReference type="Gene3D" id="1.20.1560.10">
    <property type="entry name" value="ABC transporter type 1, transmembrane domain"/>
    <property type="match status" value="1"/>
</dbReference>
<keyword evidence="3" id="KW-0547">Nucleotide-binding</keyword>
<dbReference type="InterPro" id="IPR027417">
    <property type="entry name" value="P-loop_NTPase"/>
</dbReference>
<dbReference type="Proteomes" id="UP000614216">
    <property type="component" value="Unassembled WGS sequence"/>
</dbReference>
<dbReference type="GO" id="GO:0140359">
    <property type="term" value="F:ABC-type transporter activity"/>
    <property type="evidence" value="ECO:0007669"/>
    <property type="project" value="InterPro"/>
</dbReference>
<feature type="transmembrane region" description="Helical" evidence="7">
    <location>
        <begin position="521"/>
        <end position="538"/>
    </location>
</feature>